<evidence type="ECO:0000259" key="2">
    <source>
        <dbReference type="Pfam" id="PF01593"/>
    </source>
</evidence>
<dbReference type="PANTHER" id="PTHR10742:SF342">
    <property type="entry name" value="AMINE OXIDASE"/>
    <property type="match status" value="1"/>
</dbReference>
<name>A0A0F7ZIV7_9HYPO</name>
<feature type="signal peptide" evidence="1">
    <location>
        <begin position="1"/>
        <end position="19"/>
    </location>
</feature>
<feature type="chain" id="PRO_5002525756" description="Amine oxidase domain-containing protein" evidence="1">
    <location>
        <begin position="20"/>
        <end position="595"/>
    </location>
</feature>
<dbReference type="SUPFAM" id="SSF51905">
    <property type="entry name" value="FAD/NAD(P)-binding domain"/>
    <property type="match status" value="1"/>
</dbReference>
<dbReference type="SUPFAM" id="SSF54373">
    <property type="entry name" value="FAD-linked reductases, C-terminal domain"/>
    <property type="match status" value="1"/>
</dbReference>
<dbReference type="Proteomes" id="UP000054481">
    <property type="component" value="Unassembled WGS sequence"/>
</dbReference>
<dbReference type="OrthoDB" id="7777654at2759"/>
<dbReference type="InterPro" id="IPR050281">
    <property type="entry name" value="Flavin_monoamine_oxidase"/>
</dbReference>
<dbReference type="AlphaFoldDB" id="A0A0F7ZIV7"/>
<feature type="domain" description="Amine oxidase" evidence="2">
    <location>
        <begin position="76"/>
        <end position="562"/>
    </location>
</feature>
<dbReference type="Pfam" id="PF01593">
    <property type="entry name" value="Amino_oxidase"/>
    <property type="match status" value="1"/>
</dbReference>
<keyword evidence="4" id="KW-1185">Reference proteome</keyword>
<dbReference type="GO" id="GO:0001716">
    <property type="term" value="F:L-amino-acid oxidase activity"/>
    <property type="evidence" value="ECO:0007669"/>
    <property type="project" value="TreeGrafter"/>
</dbReference>
<dbReference type="InterPro" id="IPR002937">
    <property type="entry name" value="Amino_oxidase"/>
</dbReference>
<dbReference type="Gene3D" id="3.90.660.10">
    <property type="match status" value="1"/>
</dbReference>
<sequence>MQLSKLVSSALSAFALSSAAIAGSSTLQSSSAAPGDRRAEFINRILTQAPQHGDSRNLSSSSGEKLKVGIIGAGAAGLYAAVLLDTLDIDYEILESSERIGGRIFTHRFDQKAWDASRPGQPDYYDYYDVGAMRIPGVPYMDRLIGKANNSLVNYINSKLKPEYRPVKLVPYMYQRNNTFRLFNDKLAYNQVTPSADTFDIPVSGGGTMDNNTFAAMSPSTMFSGAVKDLVQALDKDFDSGFNMLLQFDDLSVRQHLLNKGYSSQQVDWLETIYDATTHYDIYSVAQVVIEQWLINESPLDTWLCVEGGMDLIIKGMVNIIKKTVETRKRVTAIKQAGNGAIAVVINGTEQRTYNHVINTVPLGAMQAMDLTDMNLDYRAKLAIRKIQYDPAGKIGMKFKTRWWESLSSGPFQGGQSFTDLPIRRSVYPSYGINTPGAAGTMIASYTWGQDSARLGAYYNQQDSRETIIEITLRNLAQVHNVTYEFLQSQHIDTHVYNWYEGEHELGAFAKFGPGQYVNNMPVLMRPAAAGKLHFAGEALSSGHAWIVGALNSAYRTVTEVLATEAMDQKLVKMVDTWGLIDNVDMGWYSHEISK</sequence>
<dbReference type="InterPro" id="IPR036188">
    <property type="entry name" value="FAD/NAD-bd_sf"/>
</dbReference>
<gene>
    <name evidence="3" type="ORF">HIM_06689</name>
</gene>
<proteinExistence type="predicted"/>
<keyword evidence="1" id="KW-0732">Signal</keyword>
<accession>A0A0F7ZIV7</accession>
<evidence type="ECO:0000256" key="1">
    <source>
        <dbReference type="SAM" id="SignalP"/>
    </source>
</evidence>
<reference evidence="3 4" key="1">
    <citation type="journal article" date="2014" name="Genome Biol. Evol.">
        <title>Comparative genomics and transcriptomics analyses reveal divergent lifestyle features of nematode endoparasitic fungus Hirsutella minnesotensis.</title>
        <authorList>
            <person name="Lai Y."/>
            <person name="Liu K."/>
            <person name="Zhang X."/>
            <person name="Zhang X."/>
            <person name="Li K."/>
            <person name="Wang N."/>
            <person name="Shu C."/>
            <person name="Wu Y."/>
            <person name="Wang C."/>
            <person name="Bushley K.E."/>
            <person name="Xiang M."/>
            <person name="Liu X."/>
        </authorList>
    </citation>
    <scope>NUCLEOTIDE SEQUENCE [LARGE SCALE GENOMIC DNA]</scope>
    <source>
        <strain evidence="3 4">3608</strain>
    </source>
</reference>
<organism evidence="3 4">
    <name type="scientific">Hirsutella minnesotensis 3608</name>
    <dbReference type="NCBI Taxonomy" id="1043627"/>
    <lineage>
        <taxon>Eukaryota</taxon>
        <taxon>Fungi</taxon>
        <taxon>Dikarya</taxon>
        <taxon>Ascomycota</taxon>
        <taxon>Pezizomycotina</taxon>
        <taxon>Sordariomycetes</taxon>
        <taxon>Hypocreomycetidae</taxon>
        <taxon>Hypocreales</taxon>
        <taxon>Ophiocordycipitaceae</taxon>
        <taxon>Hirsutella</taxon>
    </lineage>
</organism>
<dbReference type="GO" id="GO:0009063">
    <property type="term" value="P:amino acid catabolic process"/>
    <property type="evidence" value="ECO:0007669"/>
    <property type="project" value="TreeGrafter"/>
</dbReference>
<dbReference type="PANTHER" id="PTHR10742">
    <property type="entry name" value="FLAVIN MONOAMINE OXIDASE"/>
    <property type="match status" value="1"/>
</dbReference>
<dbReference type="EMBL" id="KQ030530">
    <property type="protein sequence ID" value="KJZ74021.1"/>
    <property type="molecule type" value="Genomic_DNA"/>
</dbReference>
<protein>
    <recommendedName>
        <fullName evidence="2">Amine oxidase domain-containing protein</fullName>
    </recommendedName>
</protein>
<evidence type="ECO:0000313" key="4">
    <source>
        <dbReference type="Proteomes" id="UP000054481"/>
    </source>
</evidence>
<dbReference type="Gene3D" id="3.50.50.60">
    <property type="entry name" value="FAD/NAD(P)-binding domain"/>
    <property type="match status" value="1"/>
</dbReference>
<dbReference type="Gene3D" id="1.20.1440.240">
    <property type="match status" value="1"/>
</dbReference>
<evidence type="ECO:0000313" key="3">
    <source>
        <dbReference type="EMBL" id="KJZ74021.1"/>
    </source>
</evidence>